<dbReference type="AlphaFoldDB" id="A0A6G3MEM1"/>
<evidence type="ECO:0000313" key="1">
    <source>
        <dbReference type="EMBL" id="NDJ92434.1"/>
    </source>
</evidence>
<dbReference type="Pfam" id="PF11957">
    <property type="entry name" value="efThoc1"/>
    <property type="match status" value="1"/>
</dbReference>
<organism evidence="1">
    <name type="scientific">Henneguya salminicola</name>
    <name type="common">Myxosporean</name>
    <dbReference type="NCBI Taxonomy" id="69463"/>
    <lineage>
        <taxon>Eukaryota</taxon>
        <taxon>Metazoa</taxon>
        <taxon>Cnidaria</taxon>
        <taxon>Myxozoa</taxon>
        <taxon>Myxosporea</taxon>
        <taxon>Bivalvulida</taxon>
        <taxon>Platysporina</taxon>
        <taxon>Myxobolidae</taxon>
        <taxon>Henneguya</taxon>
    </lineage>
</organism>
<proteinExistence type="predicted"/>
<sequence length="147" mass="17141">MENEEIWSDWKNRACPNIANQTFEIAPATFNRDIDLKKWDFSTPNTFDNPRLNYLWNICPDNMEACKVNKNRKEGVQTLDAFINERLGVNSQSFLESSENKTASHSWFQWRVLRLLARECPQFFSPSPTQALASYINSLIQNYINNG</sequence>
<protein>
    <submittedName>
        <fullName evidence="1">THO complex subunit 1 (Trinotate prediction)</fullName>
    </submittedName>
</protein>
<accession>A0A6G3MEM1</accession>
<dbReference type="EMBL" id="GHBP01000707">
    <property type="protein sequence ID" value="NDJ92434.1"/>
    <property type="molecule type" value="Transcribed_RNA"/>
</dbReference>
<dbReference type="InterPro" id="IPR021861">
    <property type="entry name" value="THO_THOC1"/>
</dbReference>
<name>A0A6G3MEM1_HENSL</name>
<reference evidence="1" key="1">
    <citation type="submission" date="2018-11" db="EMBL/GenBank/DDBJ databases">
        <title>Henneguya salminicola genome and transcriptome.</title>
        <authorList>
            <person name="Yahalomi D."/>
            <person name="Atkinson S.D."/>
            <person name="Neuhof M."/>
            <person name="Chang E.S."/>
            <person name="Philippe H."/>
            <person name="Cartwright P."/>
            <person name="Bartholomew J.L."/>
            <person name="Huchon D."/>
        </authorList>
    </citation>
    <scope>NUCLEOTIDE SEQUENCE</scope>
    <source>
        <strain evidence="1">Hz1</strain>
        <tissue evidence="1">Whole</tissue>
    </source>
</reference>